<protein>
    <submittedName>
        <fullName evidence="1">Unannotated protein</fullName>
    </submittedName>
</protein>
<organism evidence="1">
    <name type="scientific">freshwater metagenome</name>
    <dbReference type="NCBI Taxonomy" id="449393"/>
    <lineage>
        <taxon>unclassified sequences</taxon>
        <taxon>metagenomes</taxon>
        <taxon>ecological metagenomes</taxon>
    </lineage>
</organism>
<gene>
    <name evidence="1" type="ORF">UFOPK3708_01481</name>
</gene>
<evidence type="ECO:0000313" key="1">
    <source>
        <dbReference type="EMBL" id="CAB4941530.1"/>
    </source>
</evidence>
<sequence length="122" mass="13451">MFGIDIGADATVALSFGNNVHGEGGLTRRLWAVDLDNATTRQTANAEREVEGQSAGGDRLDPHGALLAHLHDRALTKLLLDLAKRHVECLVAFLRERWAVRFLCHRLLLLGVRPRSARDSYG</sequence>
<dbReference type="AlphaFoldDB" id="A0A6J7JE99"/>
<dbReference type="EMBL" id="CAFBNA010000109">
    <property type="protein sequence ID" value="CAB4941530.1"/>
    <property type="molecule type" value="Genomic_DNA"/>
</dbReference>
<name>A0A6J7JE99_9ZZZZ</name>
<proteinExistence type="predicted"/>
<reference evidence="1" key="1">
    <citation type="submission" date="2020-05" db="EMBL/GenBank/DDBJ databases">
        <authorList>
            <person name="Chiriac C."/>
            <person name="Salcher M."/>
            <person name="Ghai R."/>
            <person name="Kavagutti S V."/>
        </authorList>
    </citation>
    <scope>NUCLEOTIDE SEQUENCE</scope>
</reference>
<accession>A0A6J7JE99</accession>